<sequence>MAALWAAFVLSTLVAVFSLTLTLALARRVRVLVTQVNRFLPVSEGDGLPDPGTPLPEFTVKSSDGTVISRQSFAGPQRLFIFLTTGCSSCTDQIPVIQQLRLPEQPVVVVIGDEQQRFAMAAQLADAAQVVQEEDEGPLATALELREFPAVLVLGEAVVTAATHSVKSALAKLATPVGV</sequence>
<dbReference type="Proteomes" id="UP000612899">
    <property type="component" value="Unassembled WGS sequence"/>
</dbReference>
<gene>
    <name evidence="1" type="ORF">Rhe02_36410</name>
</gene>
<dbReference type="AlphaFoldDB" id="A0A8J3VFQ5"/>
<proteinExistence type="predicted"/>
<dbReference type="Gene3D" id="3.40.30.10">
    <property type="entry name" value="Glutaredoxin"/>
    <property type="match status" value="1"/>
</dbReference>
<dbReference type="SUPFAM" id="SSF52833">
    <property type="entry name" value="Thioredoxin-like"/>
    <property type="match status" value="1"/>
</dbReference>
<dbReference type="EMBL" id="BONY01000020">
    <property type="protein sequence ID" value="GIH05574.1"/>
    <property type="molecule type" value="Genomic_DNA"/>
</dbReference>
<protein>
    <recommendedName>
        <fullName evidence="3">Thioredoxin domain-containing protein</fullName>
    </recommendedName>
</protein>
<comment type="caution">
    <text evidence="1">The sequence shown here is derived from an EMBL/GenBank/DDBJ whole genome shotgun (WGS) entry which is preliminary data.</text>
</comment>
<dbReference type="InterPro" id="IPR036249">
    <property type="entry name" value="Thioredoxin-like_sf"/>
</dbReference>
<evidence type="ECO:0000313" key="2">
    <source>
        <dbReference type="Proteomes" id="UP000612899"/>
    </source>
</evidence>
<accession>A0A8J3VFQ5</accession>
<evidence type="ECO:0008006" key="3">
    <source>
        <dbReference type="Google" id="ProtNLM"/>
    </source>
</evidence>
<organism evidence="1 2">
    <name type="scientific">Rhizocola hellebori</name>
    <dbReference type="NCBI Taxonomy" id="1392758"/>
    <lineage>
        <taxon>Bacteria</taxon>
        <taxon>Bacillati</taxon>
        <taxon>Actinomycetota</taxon>
        <taxon>Actinomycetes</taxon>
        <taxon>Micromonosporales</taxon>
        <taxon>Micromonosporaceae</taxon>
        <taxon>Rhizocola</taxon>
    </lineage>
</organism>
<dbReference type="RefSeq" id="WP_203909423.1">
    <property type="nucleotide sequence ID" value="NZ_BONY01000020.1"/>
</dbReference>
<evidence type="ECO:0000313" key="1">
    <source>
        <dbReference type="EMBL" id="GIH05574.1"/>
    </source>
</evidence>
<name>A0A8J3VFQ5_9ACTN</name>
<reference evidence="1" key="1">
    <citation type="submission" date="2021-01" db="EMBL/GenBank/DDBJ databases">
        <title>Whole genome shotgun sequence of Rhizocola hellebori NBRC 109834.</title>
        <authorList>
            <person name="Komaki H."/>
            <person name="Tamura T."/>
        </authorList>
    </citation>
    <scope>NUCLEOTIDE SEQUENCE</scope>
    <source>
        <strain evidence="1">NBRC 109834</strain>
    </source>
</reference>
<keyword evidence="2" id="KW-1185">Reference proteome</keyword>